<keyword evidence="3" id="KW-1185">Reference proteome</keyword>
<dbReference type="InterPro" id="IPR023214">
    <property type="entry name" value="HAD_sf"/>
</dbReference>
<evidence type="ECO:0000313" key="2">
    <source>
        <dbReference type="EMBL" id="ELR64648.1"/>
    </source>
</evidence>
<organism evidence="2 3">
    <name type="scientific">Photobacterium marinum</name>
    <dbReference type="NCBI Taxonomy" id="1056511"/>
    <lineage>
        <taxon>Bacteria</taxon>
        <taxon>Pseudomonadati</taxon>
        <taxon>Pseudomonadota</taxon>
        <taxon>Gammaproteobacteria</taxon>
        <taxon>Vibrionales</taxon>
        <taxon>Vibrionaceae</taxon>
        <taxon>Photobacterium</taxon>
    </lineage>
</organism>
<proteinExistence type="predicted"/>
<reference evidence="2 3" key="1">
    <citation type="submission" date="2012-12" db="EMBL/GenBank/DDBJ databases">
        <title>Genome Assembly of Photobacterium sp. AK15.</title>
        <authorList>
            <person name="Khatri I."/>
            <person name="Vaidya B."/>
            <person name="Srinivas T.N.R."/>
            <person name="Subramanian S."/>
            <person name="Pinnaka A."/>
        </authorList>
    </citation>
    <scope>NUCLEOTIDE SEQUENCE [LARGE SCALE GENOMIC DNA]</scope>
    <source>
        <strain evidence="2 3">AK15</strain>
    </source>
</reference>
<protein>
    <recommendedName>
        <fullName evidence="1">FCP1 homology domain-containing protein</fullName>
    </recommendedName>
</protein>
<feature type="domain" description="FCP1 homology" evidence="1">
    <location>
        <begin position="6"/>
        <end position="141"/>
    </location>
</feature>
<dbReference type="EMBL" id="AMZO01000023">
    <property type="protein sequence ID" value="ELR64648.1"/>
    <property type="molecule type" value="Genomic_DNA"/>
</dbReference>
<dbReference type="Gene3D" id="3.40.50.1000">
    <property type="entry name" value="HAD superfamily/HAD-like"/>
    <property type="match status" value="1"/>
</dbReference>
<dbReference type="InterPro" id="IPR036412">
    <property type="entry name" value="HAD-like_sf"/>
</dbReference>
<dbReference type="PATRIC" id="fig|1056511.3.peg.3293"/>
<dbReference type="SUPFAM" id="SSF56784">
    <property type="entry name" value="HAD-like"/>
    <property type="match status" value="1"/>
</dbReference>
<dbReference type="InterPro" id="IPR004274">
    <property type="entry name" value="FCP1_dom"/>
</dbReference>
<dbReference type="OrthoDB" id="282100at2"/>
<sequence length="144" mass="16397">MKTEVIALDLEGTLISNAISQIPRPHLYEFLVGCKDIAERVVMFTTVKEAKFRQIAQLLVSEGVAPAWFETMEYVDWSGQTKDLNFIPDCEAESAVLVDDVKAYVKCGQEEQWFEIPQFASPYSNDDVELVYMLQRLQSHANKS</sequence>
<dbReference type="AlphaFoldDB" id="L8J8W7"/>
<gene>
    <name evidence="2" type="ORF">C942_02219</name>
</gene>
<dbReference type="RefSeq" id="WP_007467554.1">
    <property type="nucleotide sequence ID" value="NZ_AMZO01000023.1"/>
</dbReference>
<evidence type="ECO:0000259" key="1">
    <source>
        <dbReference type="Pfam" id="PF03031"/>
    </source>
</evidence>
<comment type="caution">
    <text evidence="2">The sequence shown here is derived from an EMBL/GenBank/DDBJ whole genome shotgun (WGS) entry which is preliminary data.</text>
</comment>
<dbReference type="Proteomes" id="UP000011134">
    <property type="component" value="Unassembled WGS sequence"/>
</dbReference>
<evidence type="ECO:0000313" key="3">
    <source>
        <dbReference type="Proteomes" id="UP000011134"/>
    </source>
</evidence>
<dbReference type="Pfam" id="PF03031">
    <property type="entry name" value="NIF"/>
    <property type="match status" value="1"/>
</dbReference>
<name>L8J8W7_9GAMM</name>
<accession>L8J8W7</accession>